<feature type="domain" description="Rhodanese" evidence="1">
    <location>
        <begin position="17"/>
        <end position="106"/>
    </location>
</feature>
<dbReference type="SMART" id="SM00450">
    <property type="entry name" value="RHOD"/>
    <property type="match status" value="1"/>
</dbReference>
<proteinExistence type="predicted"/>
<dbReference type="InterPro" id="IPR001763">
    <property type="entry name" value="Rhodanese-like_dom"/>
</dbReference>
<sequence length="108" mass="11983">MLEPEITAEAFSALRQQPNAPLLLDVREPWEFETAQLPGSTLIPMGDIPSRAHTELDPDAPIVVLCHHGARSLSVTMWLRNQGFEHVQSLAGGIDAWSRSIDPTIPRY</sequence>
<accession>A0A7W8IHA0</accession>
<keyword evidence="3" id="KW-1185">Reference proteome</keyword>
<dbReference type="GO" id="GO:0016740">
    <property type="term" value="F:transferase activity"/>
    <property type="evidence" value="ECO:0007669"/>
    <property type="project" value="UniProtKB-KW"/>
</dbReference>
<dbReference type="InterPro" id="IPR036873">
    <property type="entry name" value="Rhodanese-like_dom_sf"/>
</dbReference>
<reference evidence="2" key="1">
    <citation type="submission" date="2020-08" db="EMBL/GenBank/DDBJ databases">
        <title>Genomic Encyclopedia of Type Strains, Phase IV (KMG-V): Genome sequencing to study the core and pangenomes of soil and plant-associated prokaryotes.</title>
        <authorList>
            <person name="Whitman W."/>
        </authorList>
    </citation>
    <scope>NUCLEOTIDE SEQUENCE [LARGE SCALE GENOMIC DNA]</scope>
    <source>
        <strain evidence="2">M8UP27</strain>
    </source>
</reference>
<dbReference type="Pfam" id="PF00581">
    <property type="entry name" value="Rhodanese"/>
    <property type="match status" value="1"/>
</dbReference>
<name>A0A7W8IHA0_9BACT</name>
<dbReference type="PANTHER" id="PTHR43629">
    <property type="entry name" value="PEPTIDYL-PROLYL CIS-TRANS ISOMERASE"/>
    <property type="match status" value="1"/>
</dbReference>
<gene>
    <name evidence="2" type="ORF">HDF09_000976</name>
</gene>
<evidence type="ECO:0000259" key="1">
    <source>
        <dbReference type="PROSITE" id="PS50206"/>
    </source>
</evidence>
<protein>
    <submittedName>
        <fullName evidence="2">Rhodanese-related sulfurtransferase</fullName>
    </submittedName>
</protein>
<dbReference type="SUPFAM" id="SSF52821">
    <property type="entry name" value="Rhodanese/Cell cycle control phosphatase"/>
    <property type="match status" value="1"/>
</dbReference>
<evidence type="ECO:0000313" key="2">
    <source>
        <dbReference type="EMBL" id="MBB5316326.1"/>
    </source>
</evidence>
<comment type="caution">
    <text evidence="2">The sequence shown here is derived from an EMBL/GenBank/DDBJ whole genome shotgun (WGS) entry which is preliminary data.</text>
</comment>
<dbReference type="Proteomes" id="UP000568106">
    <property type="component" value="Unassembled WGS sequence"/>
</dbReference>
<dbReference type="PANTHER" id="PTHR43629:SF2">
    <property type="entry name" value="RHODANESE-LIKE_PPIC DOMAIN-CONTAINING PROTEIN 12, CHLOROPLASTIC"/>
    <property type="match status" value="1"/>
</dbReference>
<evidence type="ECO:0000313" key="3">
    <source>
        <dbReference type="Proteomes" id="UP000568106"/>
    </source>
</evidence>
<dbReference type="InterPro" id="IPR052204">
    <property type="entry name" value="PpiC/parvulin_rotamase"/>
</dbReference>
<dbReference type="EMBL" id="JACHDY010000001">
    <property type="protein sequence ID" value="MBB5316326.1"/>
    <property type="molecule type" value="Genomic_DNA"/>
</dbReference>
<organism evidence="2 3">
    <name type="scientific">Tunturiibacter empetritectus</name>
    <dbReference type="NCBI Taxonomy" id="3069691"/>
    <lineage>
        <taxon>Bacteria</taxon>
        <taxon>Pseudomonadati</taxon>
        <taxon>Acidobacteriota</taxon>
        <taxon>Terriglobia</taxon>
        <taxon>Terriglobales</taxon>
        <taxon>Acidobacteriaceae</taxon>
        <taxon>Tunturiibacter</taxon>
    </lineage>
</organism>
<dbReference type="Gene3D" id="3.40.250.10">
    <property type="entry name" value="Rhodanese-like domain"/>
    <property type="match status" value="1"/>
</dbReference>
<dbReference type="PROSITE" id="PS50206">
    <property type="entry name" value="RHODANESE_3"/>
    <property type="match status" value="1"/>
</dbReference>
<dbReference type="AlphaFoldDB" id="A0A7W8IHA0"/>